<dbReference type="OrthoDB" id="9807042at2"/>
<feature type="transmembrane region" description="Helical" evidence="12">
    <location>
        <begin position="330"/>
        <end position="352"/>
    </location>
</feature>
<comment type="subcellular location">
    <subcellularLocation>
        <location evidence="1">Cell membrane</location>
        <topology evidence="1">Multi-pass membrane protein</topology>
    </subcellularLocation>
</comment>
<dbReference type="PANTHER" id="PTHR30365">
    <property type="entry name" value="CYTOCHROME D UBIQUINOL OXIDASE"/>
    <property type="match status" value="1"/>
</dbReference>
<dbReference type="EMBL" id="LT629710">
    <property type="protein sequence ID" value="SDP15888.1"/>
    <property type="molecule type" value="Genomic_DNA"/>
</dbReference>
<dbReference type="GO" id="GO:0070069">
    <property type="term" value="C:cytochrome complex"/>
    <property type="evidence" value="ECO:0007669"/>
    <property type="project" value="UniProtKB-UniRule"/>
</dbReference>
<feature type="transmembrane region" description="Helical" evidence="12">
    <location>
        <begin position="127"/>
        <end position="146"/>
    </location>
</feature>
<comment type="similarity">
    <text evidence="2 12">Belongs to the cytochrome ubiquinol oxidase subunit 1 family.</text>
</comment>
<dbReference type="Pfam" id="PF01654">
    <property type="entry name" value="Cyt_bd_oxida_I"/>
    <property type="match status" value="1"/>
</dbReference>
<dbReference type="PIRSF" id="PIRSF006446">
    <property type="entry name" value="Cyt_quinol_oxidase_1"/>
    <property type="match status" value="1"/>
</dbReference>
<dbReference type="GO" id="GO:0005886">
    <property type="term" value="C:plasma membrane"/>
    <property type="evidence" value="ECO:0007669"/>
    <property type="project" value="UniProtKB-SubCell"/>
</dbReference>
<keyword evidence="10 12" id="KW-0408">Iron</keyword>
<evidence type="ECO:0000256" key="3">
    <source>
        <dbReference type="ARBA" id="ARBA00022448"/>
    </source>
</evidence>
<dbReference type="STRING" id="1090615.SAMN04515671_3072"/>
<dbReference type="RefSeq" id="WP_090477233.1">
    <property type="nucleotide sequence ID" value="NZ_LT629710.1"/>
</dbReference>
<evidence type="ECO:0000313" key="13">
    <source>
        <dbReference type="EMBL" id="SDP15888.1"/>
    </source>
</evidence>
<keyword evidence="11 12" id="KW-0472">Membrane</keyword>
<feature type="transmembrane region" description="Helical" evidence="12">
    <location>
        <begin position="53"/>
        <end position="71"/>
    </location>
</feature>
<evidence type="ECO:0000256" key="2">
    <source>
        <dbReference type="ARBA" id="ARBA00009819"/>
    </source>
</evidence>
<proteinExistence type="inferred from homology"/>
<dbReference type="GO" id="GO:0020037">
    <property type="term" value="F:heme binding"/>
    <property type="evidence" value="ECO:0007669"/>
    <property type="project" value="TreeGrafter"/>
</dbReference>
<sequence>MDSLALARWQFGITTVYHYLFVPVTIGMALFIAIIETAWVRTRKVQYLRAAKFWGKLFLINFAVGVVTGIVQEFQFGMNWSDYSRFVGDVFGAPLAMEALLAFFLESTFIGLWIFGWDKLSPRLHVTCMWVVAAGTSASAYFILAANSFMQHPVGYTIDPVTKQARMTDIGAVLFQKLQLYTFGHVILACVLTGAVLITAVSAWFLMRRRNEDVFRPSLRLGLVGMLIGAIAVLISGDLQAKVMTDVQPMKMAAAEALYQTSQPASFSLITVGTLDGQHEVWSVRVPDLLSFMATGSFDGKVEGINNVQAEYTQLYGPGDYRPNVPLTYWMFRLMVGAGFALLVVAIVGLWLTRKGRLPTSRWVWRLAMLAVVGPYIGNSAGWVFTEMGRQPWTVVGLFKTADSVSPNVSAGEVLTSLIIFTVLYGVMAAIEARLFLRYTKAGPISADEALESITRRGPDDHDDDVDQGERVLTFAY</sequence>
<evidence type="ECO:0000256" key="5">
    <source>
        <dbReference type="ARBA" id="ARBA00022617"/>
    </source>
</evidence>
<dbReference type="InterPro" id="IPR002585">
    <property type="entry name" value="Cyt-d_ubiquinol_oxidase_su_1"/>
</dbReference>
<organism evidence="13 14">
    <name type="scientific">Nakamurella panacisegetis</name>
    <dbReference type="NCBI Taxonomy" id="1090615"/>
    <lineage>
        <taxon>Bacteria</taxon>
        <taxon>Bacillati</taxon>
        <taxon>Actinomycetota</taxon>
        <taxon>Actinomycetes</taxon>
        <taxon>Nakamurellales</taxon>
        <taxon>Nakamurellaceae</taxon>
        <taxon>Nakamurella</taxon>
    </lineage>
</organism>
<keyword evidence="7 12" id="KW-0479">Metal-binding</keyword>
<dbReference type="PANTHER" id="PTHR30365:SF15">
    <property type="entry name" value="CYTOCHROME BD UBIQUINOL OXIDASE SUBUNIT 1"/>
    <property type="match status" value="1"/>
</dbReference>
<protein>
    <submittedName>
        <fullName evidence="13">Cytochrome d ubiquinol oxidase subunit I</fullName>
    </submittedName>
</protein>
<dbReference type="GO" id="GO:0009055">
    <property type="term" value="F:electron transfer activity"/>
    <property type="evidence" value="ECO:0007669"/>
    <property type="project" value="UniProtKB-UniRule"/>
</dbReference>
<dbReference type="GO" id="GO:0019646">
    <property type="term" value="P:aerobic electron transport chain"/>
    <property type="evidence" value="ECO:0007669"/>
    <property type="project" value="InterPro"/>
</dbReference>
<accession>A0A1H0QGV9</accession>
<feature type="transmembrane region" description="Helical" evidence="12">
    <location>
        <begin position="20"/>
        <end position="41"/>
    </location>
</feature>
<evidence type="ECO:0000256" key="4">
    <source>
        <dbReference type="ARBA" id="ARBA00022475"/>
    </source>
</evidence>
<keyword evidence="6 12" id="KW-0812">Transmembrane</keyword>
<dbReference type="GO" id="GO:0046872">
    <property type="term" value="F:metal ion binding"/>
    <property type="evidence" value="ECO:0007669"/>
    <property type="project" value="UniProtKB-UniRule"/>
</dbReference>
<feature type="transmembrane region" description="Helical" evidence="12">
    <location>
        <begin position="364"/>
        <end position="385"/>
    </location>
</feature>
<gene>
    <name evidence="13" type="ORF">SAMN04515671_3072</name>
</gene>
<dbReference type="AlphaFoldDB" id="A0A1H0QGV9"/>
<keyword evidence="5 12" id="KW-0349">Heme</keyword>
<keyword evidence="3 12" id="KW-0813">Transport</keyword>
<evidence type="ECO:0000256" key="8">
    <source>
        <dbReference type="ARBA" id="ARBA00022982"/>
    </source>
</evidence>
<feature type="transmembrane region" description="Helical" evidence="12">
    <location>
        <begin position="91"/>
        <end position="115"/>
    </location>
</feature>
<dbReference type="Proteomes" id="UP000198741">
    <property type="component" value="Chromosome I"/>
</dbReference>
<evidence type="ECO:0000256" key="7">
    <source>
        <dbReference type="ARBA" id="ARBA00022723"/>
    </source>
</evidence>
<evidence type="ECO:0000256" key="10">
    <source>
        <dbReference type="ARBA" id="ARBA00023004"/>
    </source>
</evidence>
<keyword evidence="8 12" id="KW-0249">Electron transport</keyword>
<keyword evidence="4 12" id="KW-1003">Cell membrane</keyword>
<feature type="transmembrane region" description="Helical" evidence="12">
    <location>
        <begin position="183"/>
        <end position="207"/>
    </location>
</feature>
<evidence type="ECO:0000256" key="11">
    <source>
        <dbReference type="ARBA" id="ARBA00023136"/>
    </source>
</evidence>
<evidence type="ECO:0000256" key="9">
    <source>
        <dbReference type="ARBA" id="ARBA00022989"/>
    </source>
</evidence>
<keyword evidence="9 12" id="KW-1133">Transmembrane helix</keyword>
<evidence type="ECO:0000256" key="12">
    <source>
        <dbReference type="PIRNR" id="PIRNR006446"/>
    </source>
</evidence>
<keyword evidence="14" id="KW-1185">Reference proteome</keyword>
<name>A0A1H0QGV9_9ACTN</name>
<evidence type="ECO:0000313" key="14">
    <source>
        <dbReference type="Proteomes" id="UP000198741"/>
    </source>
</evidence>
<evidence type="ECO:0000256" key="6">
    <source>
        <dbReference type="ARBA" id="ARBA00022692"/>
    </source>
</evidence>
<evidence type="ECO:0000256" key="1">
    <source>
        <dbReference type="ARBA" id="ARBA00004651"/>
    </source>
</evidence>
<reference evidence="13 14" key="1">
    <citation type="submission" date="2016-10" db="EMBL/GenBank/DDBJ databases">
        <authorList>
            <person name="de Groot N.N."/>
        </authorList>
    </citation>
    <scope>NUCLEOTIDE SEQUENCE [LARGE SCALE GENOMIC DNA]</scope>
    <source>
        <strain evidence="14">P4-7,KCTC 19426,CECT 7604</strain>
    </source>
</reference>
<dbReference type="GO" id="GO:0016682">
    <property type="term" value="F:oxidoreductase activity, acting on diphenols and related substances as donors, oxygen as acceptor"/>
    <property type="evidence" value="ECO:0007669"/>
    <property type="project" value="TreeGrafter"/>
</dbReference>
<feature type="transmembrane region" description="Helical" evidence="12">
    <location>
        <begin position="219"/>
        <end position="237"/>
    </location>
</feature>
<feature type="transmembrane region" description="Helical" evidence="12">
    <location>
        <begin position="414"/>
        <end position="437"/>
    </location>
</feature>